<dbReference type="InterPro" id="IPR036380">
    <property type="entry name" value="Isochorismatase-like_sf"/>
</dbReference>
<feature type="domain" description="Isochorismatase-like" evidence="1">
    <location>
        <begin position="18"/>
        <end position="169"/>
    </location>
</feature>
<name>W4LTP2_9BACT</name>
<evidence type="ECO:0000259" key="1">
    <source>
        <dbReference type="Pfam" id="PF00857"/>
    </source>
</evidence>
<dbReference type="HOGENOM" id="CLU_066901_0_1_7"/>
<dbReference type="PANTHER" id="PTHR43559:SF3">
    <property type="entry name" value="HYDROLASE YCAC-RELATED"/>
    <property type="match status" value="1"/>
</dbReference>
<evidence type="ECO:0000313" key="2">
    <source>
        <dbReference type="EMBL" id="ETX01419.1"/>
    </source>
</evidence>
<dbReference type="AlphaFoldDB" id="W4LTP2"/>
<dbReference type="EMBL" id="AZHX01001621">
    <property type="protein sequence ID" value="ETX01419.1"/>
    <property type="molecule type" value="Genomic_DNA"/>
</dbReference>
<dbReference type="InterPro" id="IPR053152">
    <property type="entry name" value="Hydrolase_YcaC-like"/>
</dbReference>
<proteinExistence type="predicted"/>
<accession>W4LTP2</accession>
<dbReference type="InterPro" id="IPR000868">
    <property type="entry name" value="Isochorismatase-like_dom"/>
</dbReference>
<evidence type="ECO:0000313" key="3">
    <source>
        <dbReference type="Proteomes" id="UP000019140"/>
    </source>
</evidence>
<dbReference type="Proteomes" id="UP000019140">
    <property type="component" value="Unassembled WGS sequence"/>
</dbReference>
<dbReference type="Pfam" id="PF00857">
    <property type="entry name" value="Isochorismatase"/>
    <property type="match status" value="1"/>
</dbReference>
<gene>
    <name evidence="2" type="ORF">ETSY2_37225</name>
</gene>
<sequence>MDNVSRSDHWHLLEREDSCLVVIDVQTIFLDKLPLDWRAPLVECIDWLMRVARVLDIPIMATAENIARVGPLVPELAALLPTASPPVFNKMVFGLYGQQDTREAIEASGRGTFVLVGCETDVCVAQSAIGLRVAGYRVCAVENACGSPPPNHEAGIQRMRDAGIIVTSLKSVYFEWVRDVETHHRVMAELNASPPAGVTL</sequence>
<protein>
    <recommendedName>
        <fullName evidence="1">Isochorismatase-like domain-containing protein</fullName>
    </recommendedName>
</protein>
<dbReference type="SUPFAM" id="SSF52499">
    <property type="entry name" value="Isochorismatase-like hydrolases"/>
    <property type="match status" value="1"/>
</dbReference>
<dbReference type="PANTHER" id="PTHR43559">
    <property type="entry name" value="HYDROLASE YCAC-RELATED"/>
    <property type="match status" value="1"/>
</dbReference>
<keyword evidence="3" id="KW-1185">Reference proteome</keyword>
<organism evidence="2 3">
    <name type="scientific">Candidatus Entotheonella gemina</name>
    <dbReference type="NCBI Taxonomy" id="1429439"/>
    <lineage>
        <taxon>Bacteria</taxon>
        <taxon>Pseudomonadati</taxon>
        <taxon>Nitrospinota/Tectimicrobiota group</taxon>
        <taxon>Candidatus Tectimicrobiota</taxon>
        <taxon>Candidatus Entotheonellia</taxon>
        <taxon>Candidatus Entotheonellales</taxon>
        <taxon>Candidatus Entotheonellaceae</taxon>
        <taxon>Candidatus Entotheonella</taxon>
    </lineage>
</organism>
<dbReference type="Gene3D" id="3.40.50.850">
    <property type="entry name" value="Isochorismatase-like"/>
    <property type="match status" value="1"/>
</dbReference>
<comment type="caution">
    <text evidence="2">The sequence shown here is derived from an EMBL/GenBank/DDBJ whole genome shotgun (WGS) entry which is preliminary data.</text>
</comment>
<reference evidence="2 3" key="1">
    <citation type="journal article" date="2014" name="Nature">
        <title>An environmental bacterial taxon with a large and distinct metabolic repertoire.</title>
        <authorList>
            <person name="Wilson M.C."/>
            <person name="Mori T."/>
            <person name="Ruckert C."/>
            <person name="Uria A.R."/>
            <person name="Helf M.J."/>
            <person name="Takada K."/>
            <person name="Gernert C."/>
            <person name="Steffens U.A."/>
            <person name="Heycke N."/>
            <person name="Schmitt S."/>
            <person name="Rinke C."/>
            <person name="Helfrich E.J."/>
            <person name="Brachmann A.O."/>
            <person name="Gurgui C."/>
            <person name="Wakimoto T."/>
            <person name="Kracht M."/>
            <person name="Crusemann M."/>
            <person name="Hentschel U."/>
            <person name="Abe I."/>
            <person name="Matsunaga S."/>
            <person name="Kalinowski J."/>
            <person name="Takeyama H."/>
            <person name="Piel J."/>
        </authorList>
    </citation>
    <scope>NUCLEOTIDE SEQUENCE [LARGE SCALE GENOMIC DNA]</scope>
    <source>
        <strain evidence="3">TSY2</strain>
    </source>
</reference>